<dbReference type="Gene3D" id="3.40.50.300">
    <property type="entry name" value="P-loop containing nucleotide triphosphate hydrolases"/>
    <property type="match status" value="2"/>
</dbReference>
<dbReference type="PATRIC" id="fig|1268236.3.peg.2567"/>
<feature type="domain" description="Helicase C-terminal" evidence="2">
    <location>
        <begin position="256"/>
        <end position="403"/>
    </location>
</feature>
<keyword evidence="4" id="KW-1185">Reference proteome</keyword>
<dbReference type="SUPFAM" id="SSF52540">
    <property type="entry name" value="P-loop containing nucleoside triphosphate hydrolases"/>
    <property type="match status" value="1"/>
</dbReference>
<dbReference type="InterPro" id="IPR011332">
    <property type="entry name" value="Ribosomal_zn-bd"/>
</dbReference>
<proteinExistence type="predicted"/>
<dbReference type="GO" id="GO:0005524">
    <property type="term" value="F:ATP binding"/>
    <property type="evidence" value="ECO:0007669"/>
    <property type="project" value="InterPro"/>
</dbReference>
<dbReference type="Pfam" id="PF00271">
    <property type="entry name" value="Helicase_C"/>
    <property type="match status" value="1"/>
</dbReference>
<dbReference type="GO" id="GO:0016787">
    <property type="term" value="F:hydrolase activity"/>
    <property type="evidence" value="ECO:0007669"/>
    <property type="project" value="InterPro"/>
</dbReference>
<name>R1F4C7_9GAMM</name>
<dbReference type="SUPFAM" id="SSF57829">
    <property type="entry name" value="Zn-binding ribosomal proteins"/>
    <property type="match status" value="1"/>
</dbReference>
<dbReference type="InterPro" id="IPR050742">
    <property type="entry name" value="Helicase_Restrict-Modif_Enz"/>
</dbReference>
<comment type="caution">
    <text evidence="3">The sequence shown here is derived from an EMBL/GenBank/DDBJ whole genome shotgun (WGS) entry which is preliminary data.</text>
</comment>
<dbReference type="PROSITE" id="PS51192">
    <property type="entry name" value="HELICASE_ATP_BIND_1"/>
    <property type="match status" value="1"/>
</dbReference>
<evidence type="ECO:0000313" key="4">
    <source>
        <dbReference type="Proteomes" id="UP000013526"/>
    </source>
</evidence>
<reference evidence="3 4" key="1">
    <citation type="journal article" date="2013" name="Genome Announc.">
        <title>Draft Genome Sequence of Aeromonas molluscorum Strain 848TT, Isolated from Bivalve Molluscs.</title>
        <authorList>
            <person name="Spataro N."/>
            <person name="Farfan M."/>
            <person name="Albarral V."/>
            <person name="Sanglas A."/>
            <person name="Loren J.G."/>
            <person name="Fuste M.C."/>
            <person name="Bosch E."/>
        </authorList>
    </citation>
    <scope>NUCLEOTIDE SEQUENCE [LARGE SCALE GENOMIC DNA]</scope>
    <source>
        <strain evidence="3 4">848</strain>
    </source>
</reference>
<evidence type="ECO:0000259" key="2">
    <source>
        <dbReference type="PROSITE" id="PS51194"/>
    </source>
</evidence>
<dbReference type="Pfam" id="PF04851">
    <property type="entry name" value="ResIII"/>
    <property type="match status" value="1"/>
</dbReference>
<dbReference type="CDD" id="cd18799">
    <property type="entry name" value="SF2_C_EcoAI-like"/>
    <property type="match status" value="1"/>
</dbReference>
<dbReference type="InterPro" id="IPR006935">
    <property type="entry name" value="Helicase/UvrB_N"/>
</dbReference>
<dbReference type="GO" id="GO:0005829">
    <property type="term" value="C:cytosol"/>
    <property type="evidence" value="ECO:0007669"/>
    <property type="project" value="TreeGrafter"/>
</dbReference>
<evidence type="ECO:0000313" key="3">
    <source>
        <dbReference type="EMBL" id="EOD54682.1"/>
    </source>
</evidence>
<dbReference type="SMART" id="SM00487">
    <property type="entry name" value="DEXDc"/>
    <property type="match status" value="1"/>
</dbReference>
<evidence type="ECO:0000259" key="1">
    <source>
        <dbReference type="PROSITE" id="PS51192"/>
    </source>
</evidence>
<sequence length="602" mass="66955">MFVLRPYQTDAVNAVIQHFRKHPDPAVVVLPTGAGKSLVIAELARKARGRVLVLAHVKELVEQNHGKYESWGLTADIFAAGLDRKDAKAQVVFGSVQSVARNLTAFEPAAPAASSPVETASATGGFSLLIIDECHRVSLDDESQYHQVIDHLKIANPALKILGLTATPYRLGLGWIYRRHYHGMVRSQGERLFGDCVFELPLRFMVKNGYLTPPLLVDAPIVHYDFSQLVPRGNGLFSEADLNGELKRQQRVTPHIINQVLEYAKDRQGVMVFAATVEHAREIQGLLAAKAQHAALITGETPGPERDALIHGFKARDIKFLVNVSVLTTGFDAPHVDLIVMLRPTESVSLYQQIVGRGLRLSPGKTDCLVLDYAGNNFNLFAPEVGEPRPHAGTEPVQVPCPACGFANTFWGKTDEDGKVIEHYGRRCQGFFEDEEGAREECDYRFRAKICPGCGSENDIAARRCHECDQLLVDPDDKLKAALNLKDCMVIRAAGLTLAAGRGKQGERLEVTYHDEDGLTLMEYFSFHSPGARRLFQRAFVRHHWRAPGLEPEFTTLDSVLAAQAQFRHPDFVIARKSGRFWQVKEKIFDYDGRYRTANDLG</sequence>
<dbReference type="Proteomes" id="UP000013526">
    <property type="component" value="Unassembled WGS sequence"/>
</dbReference>
<protein>
    <submittedName>
        <fullName evidence="3">Putative helicase, ATP-dependent</fullName>
    </submittedName>
</protein>
<dbReference type="RefSeq" id="WP_005902989.1">
    <property type="nucleotide sequence ID" value="NZ_AQGQ01000089.1"/>
</dbReference>
<dbReference type="FunFam" id="3.40.50.300:FF:000859">
    <property type="entry name" value="ATP-dependent RNA helicase"/>
    <property type="match status" value="1"/>
</dbReference>
<keyword evidence="3" id="KW-0067">ATP-binding</keyword>
<dbReference type="PANTHER" id="PTHR47396">
    <property type="entry name" value="TYPE I RESTRICTION ENZYME ECOKI R PROTEIN"/>
    <property type="match status" value="1"/>
</dbReference>
<dbReference type="InterPro" id="IPR027417">
    <property type="entry name" value="P-loop_NTPase"/>
</dbReference>
<keyword evidence="3" id="KW-0347">Helicase</keyword>
<feature type="domain" description="Helicase ATP-binding" evidence="1">
    <location>
        <begin position="17"/>
        <end position="186"/>
    </location>
</feature>
<dbReference type="OrthoDB" id="9802848at2"/>
<dbReference type="PROSITE" id="PS51194">
    <property type="entry name" value="HELICASE_CTER"/>
    <property type="match status" value="1"/>
</dbReference>
<dbReference type="EMBL" id="AQGQ01000089">
    <property type="protein sequence ID" value="EOD54682.1"/>
    <property type="molecule type" value="Genomic_DNA"/>
</dbReference>
<keyword evidence="3" id="KW-0547">Nucleotide-binding</keyword>
<dbReference type="InterPro" id="IPR001650">
    <property type="entry name" value="Helicase_C-like"/>
</dbReference>
<dbReference type="GO" id="GO:0003677">
    <property type="term" value="F:DNA binding"/>
    <property type="evidence" value="ECO:0007669"/>
    <property type="project" value="InterPro"/>
</dbReference>
<dbReference type="SMART" id="SM00490">
    <property type="entry name" value="HELICc"/>
    <property type="match status" value="1"/>
</dbReference>
<dbReference type="AlphaFoldDB" id="R1F4C7"/>
<dbReference type="GO" id="GO:0006412">
    <property type="term" value="P:translation"/>
    <property type="evidence" value="ECO:0007669"/>
    <property type="project" value="InterPro"/>
</dbReference>
<dbReference type="GO" id="GO:0004386">
    <property type="term" value="F:helicase activity"/>
    <property type="evidence" value="ECO:0007669"/>
    <property type="project" value="UniProtKB-KW"/>
</dbReference>
<organism evidence="3 4">
    <name type="scientific">Aeromonas molluscorum 848</name>
    <dbReference type="NCBI Taxonomy" id="1268236"/>
    <lineage>
        <taxon>Bacteria</taxon>
        <taxon>Pseudomonadati</taxon>
        <taxon>Pseudomonadota</taxon>
        <taxon>Gammaproteobacteria</taxon>
        <taxon>Aeromonadales</taxon>
        <taxon>Aeromonadaceae</taxon>
        <taxon>Aeromonas</taxon>
    </lineage>
</organism>
<dbReference type="PANTHER" id="PTHR47396:SF1">
    <property type="entry name" value="ATP-DEPENDENT HELICASE IRC3-RELATED"/>
    <property type="match status" value="1"/>
</dbReference>
<keyword evidence="3" id="KW-0378">Hydrolase</keyword>
<gene>
    <name evidence="3" type="ORF">G113_13054</name>
</gene>
<dbReference type="FunFam" id="3.40.50.300:FF:000794">
    <property type="entry name" value="ATP-dependent RNA helicase"/>
    <property type="match status" value="1"/>
</dbReference>
<accession>R1F4C7</accession>
<dbReference type="InterPro" id="IPR014001">
    <property type="entry name" value="Helicase_ATP-bd"/>
</dbReference>